<dbReference type="AlphaFoldDB" id="A0A139SN30"/>
<evidence type="ECO:0000313" key="2">
    <source>
        <dbReference type="Proteomes" id="UP000070058"/>
    </source>
</evidence>
<comment type="caution">
    <text evidence="1">The sequence shown here is derived from an EMBL/GenBank/DDBJ whole genome shotgun (WGS) entry which is preliminary data.</text>
</comment>
<dbReference type="Proteomes" id="UP000070058">
    <property type="component" value="Unassembled WGS sequence"/>
</dbReference>
<proteinExistence type="predicted"/>
<organism evidence="1 2">
    <name type="scientific">Cephaloticoccus primus</name>
    <dbReference type="NCBI Taxonomy" id="1548207"/>
    <lineage>
        <taxon>Bacteria</taxon>
        <taxon>Pseudomonadati</taxon>
        <taxon>Verrucomicrobiota</taxon>
        <taxon>Opitutia</taxon>
        <taxon>Opitutales</taxon>
        <taxon>Opitutaceae</taxon>
        <taxon>Cephaloticoccus</taxon>
    </lineage>
</organism>
<protein>
    <submittedName>
        <fullName evidence="1">Uncharacterized protein</fullName>
    </submittedName>
</protein>
<reference evidence="2" key="1">
    <citation type="submission" date="2016-02" db="EMBL/GenBank/DDBJ databases">
        <authorList>
            <person name="Sanders J.G."/>
            <person name="Lin J.Y."/>
            <person name="Wertz J.T."/>
            <person name="Russell J.A."/>
            <person name="Moreau C.S."/>
            <person name="Powell S."/>
        </authorList>
    </citation>
    <scope>NUCLEOTIDE SEQUENCE [LARGE SCALE GENOMIC DNA]</scope>
    <source>
        <strain evidence="2">CAG34</strain>
    </source>
</reference>
<sequence>MMKVKLASTDKDFSDEVGTGCGKVYAAFANDIEDRRGVAGDRAVDLNHFSLGGLYGVGTTDNELCACWNYGEGEPYDKCQYGVGGFEIA</sequence>
<keyword evidence="2" id="KW-1185">Reference proteome</keyword>
<name>A0A139SN30_9BACT</name>
<dbReference type="EMBL" id="LSZQ01000041">
    <property type="protein sequence ID" value="KXU35890.1"/>
    <property type="molecule type" value="Genomic_DNA"/>
</dbReference>
<evidence type="ECO:0000313" key="1">
    <source>
        <dbReference type="EMBL" id="KXU35890.1"/>
    </source>
</evidence>
<accession>A0A139SN30</accession>
<gene>
    <name evidence="1" type="ORF">AXK11_04985</name>
</gene>